<dbReference type="Pfam" id="PF01329">
    <property type="entry name" value="Pterin_4a"/>
    <property type="match status" value="1"/>
</dbReference>
<evidence type="ECO:0000313" key="5">
    <source>
        <dbReference type="EMBL" id="PIN26911.1"/>
    </source>
</evidence>
<dbReference type="SUPFAM" id="SSF55248">
    <property type="entry name" value="PCD-like"/>
    <property type="match status" value="1"/>
</dbReference>
<dbReference type="Proteomes" id="UP000231279">
    <property type="component" value="Unassembled WGS sequence"/>
</dbReference>
<evidence type="ECO:0000256" key="2">
    <source>
        <dbReference type="ARBA" id="ARBA00006472"/>
    </source>
</evidence>
<keyword evidence="4" id="KW-0456">Lyase</keyword>
<dbReference type="InterPro" id="IPR001533">
    <property type="entry name" value="Pterin_deHydtase"/>
</dbReference>
<dbReference type="GO" id="GO:0006729">
    <property type="term" value="P:tetrahydrobiopterin biosynthetic process"/>
    <property type="evidence" value="ECO:0007669"/>
    <property type="project" value="InterPro"/>
</dbReference>
<accession>A0A2G9IAY2</accession>
<protein>
    <recommendedName>
        <fullName evidence="3">4a-hydroxytetrahydrobiopterin dehydratase</fullName>
        <ecNumber evidence="3">4.2.1.96</ecNumber>
    </recommendedName>
</protein>
<comment type="caution">
    <text evidence="5">The sequence shown here is derived from an EMBL/GenBank/DDBJ whole genome shotgun (WGS) entry which is preliminary data.</text>
</comment>
<dbReference type="PANTHER" id="PTHR12599">
    <property type="entry name" value="PTERIN-4-ALPHA-CARBINOLAMINE DEHYDRATASE"/>
    <property type="match status" value="1"/>
</dbReference>
<gene>
    <name evidence="5" type="ORF">CDL12_00314</name>
</gene>
<comment type="catalytic activity">
    <reaction evidence="1">
        <text>(4aS,6R)-4a-hydroxy-L-erythro-5,6,7,8-tetrahydrobiopterin = (6R)-L-erythro-6,7-dihydrobiopterin + H2O</text>
        <dbReference type="Rhea" id="RHEA:11920"/>
        <dbReference type="ChEBI" id="CHEBI:15377"/>
        <dbReference type="ChEBI" id="CHEBI:15642"/>
        <dbReference type="ChEBI" id="CHEBI:43120"/>
        <dbReference type="EC" id="4.2.1.96"/>
    </reaction>
</comment>
<dbReference type="PANTHER" id="PTHR12599:SF8">
    <property type="entry name" value="PTERIN-4-ALPHA-CARBINOLAMINE DEHYDRATASE, CHLOROPLASTIC-RELATED"/>
    <property type="match status" value="1"/>
</dbReference>
<dbReference type="AlphaFoldDB" id="A0A2G9IAY2"/>
<dbReference type="OrthoDB" id="277398at2759"/>
<dbReference type="EMBL" id="NKXS01000030">
    <property type="protein sequence ID" value="PIN26911.1"/>
    <property type="molecule type" value="Genomic_DNA"/>
</dbReference>
<proteinExistence type="inferred from homology"/>
<reference evidence="6" key="1">
    <citation type="journal article" date="2018" name="Gigascience">
        <title>Genome assembly of the Pink Ipe (Handroanthus impetiginosus, Bignoniaceae), a highly valued, ecologically keystone Neotropical timber forest tree.</title>
        <authorList>
            <person name="Silva-Junior O.B."/>
            <person name="Grattapaglia D."/>
            <person name="Novaes E."/>
            <person name="Collevatti R.G."/>
        </authorList>
    </citation>
    <scope>NUCLEOTIDE SEQUENCE [LARGE SCALE GENOMIC DNA]</scope>
    <source>
        <strain evidence="6">cv. UFG-1</strain>
    </source>
</reference>
<evidence type="ECO:0000256" key="3">
    <source>
        <dbReference type="ARBA" id="ARBA00013252"/>
    </source>
</evidence>
<sequence>MASAPHFTFHPLLSLSKNLTYKPQNFLPLTSRRSTVKIRASGADLLGDFGARDPFPAEIESNFAEKVLGNVSTEHKILIPIASALSLAQQECIPVSQLQQPLSEDEAKKLLLKVVGWRLVNEEGVLKLQGLWKVRDAKCGDELINRVNNAVESTGHLPTLHFDAPNQVRAELWTSSIGGLSLNDFIVAAKIDEIKVSDLQPRQRVWA</sequence>
<dbReference type="GO" id="GO:0009536">
    <property type="term" value="C:plastid"/>
    <property type="evidence" value="ECO:0007669"/>
    <property type="project" value="TreeGrafter"/>
</dbReference>
<dbReference type="STRING" id="429701.A0A2G9IAY2"/>
<keyword evidence="6" id="KW-1185">Reference proteome</keyword>
<dbReference type="GO" id="GO:0008124">
    <property type="term" value="F:4-alpha-hydroxytetrahydrobiopterin dehydratase activity"/>
    <property type="evidence" value="ECO:0007669"/>
    <property type="project" value="UniProtKB-EC"/>
</dbReference>
<evidence type="ECO:0000313" key="6">
    <source>
        <dbReference type="Proteomes" id="UP000231279"/>
    </source>
</evidence>
<dbReference type="InterPro" id="IPR036428">
    <property type="entry name" value="PCD_sf"/>
</dbReference>
<evidence type="ECO:0000256" key="4">
    <source>
        <dbReference type="ARBA" id="ARBA00023239"/>
    </source>
</evidence>
<name>A0A2G9IAY2_9LAMI</name>
<evidence type="ECO:0000256" key="1">
    <source>
        <dbReference type="ARBA" id="ARBA00001554"/>
    </source>
</evidence>
<dbReference type="Gene3D" id="3.30.1360.20">
    <property type="entry name" value="Transcriptional coactivator/pterin dehydratase"/>
    <property type="match status" value="1"/>
</dbReference>
<comment type="similarity">
    <text evidence="2">Belongs to the pterin-4-alpha-carbinolamine dehydratase family.</text>
</comment>
<dbReference type="EC" id="4.2.1.96" evidence="3"/>
<organism evidence="5 6">
    <name type="scientific">Handroanthus impetiginosus</name>
    <dbReference type="NCBI Taxonomy" id="429701"/>
    <lineage>
        <taxon>Eukaryota</taxon>
        <taxon>Viridiplantae</taxon>
        <taxon>Streptophyta</taxon>
        <taxon>Embryophyta</taxon>
        <taxon>Tracheophyta</taxon>
        <taxon>Spermatophyta</taxon>
        <taxon>Magnoliopsida</taxon>
        <taxon>eudicotyledons</taxon>
        <taxon>Gunneridae</taxon>
        <taxon>Pentapetalae</taxon>
        <taxon>asterids</taxon>
        <taxon>lamiids</taxon>
        <taxon>Lamiales</taxon>
        <taxon>Bignoniaceae</taxon>
        <taxon>Crescentiina</taxon>
        <taxon>Tabebuia alliance</taxon>
        <taxon>Handroanthus</taxon>
    </lineage>
</organism>